<evidence type="ECO:0000313" key="2">
    <source>
        <dbReference type="Proteomes" id="UP001497472"/>
    </source>
</evidence>
<accession>A0AAV1JST8</accession>
<dbReference type="AlphaFoldDB" id="A0AAV1JST8"/>
<sequence length="104" mass="11462">MQDPNSERQPTHTLYNCMCEFRISTVKFVARHGGCTRQAIEREFRPVGAVCSRERLAMTVSAGEQSQSSAAAPRTSVCAFYAHAGVQCNCARVWVAACHRIAAR</sequence>
<name>A0AAV1JST8_9NEOP</name>
<proteinExistence type="predicted"/>
<protein>
    <submittedName>
        <fullName evidence="1">Uncharacterized protein</fullName>
    </submittedName>
</protein>
<organism evidence="1 2">
    <name type="scientific">Leptosia nina</name>
    <dbReference type="NCBI Taxonomy" id="320188"/>
    <lineage>
        <taxon>Eukaryota</taxon>
        <taxon>Metazoa</taxon>
        <taxon>Ecdysozoa</taxon>
        <taxon>Arthropoda</taxon>
        <taxon>Hexapoda</taxon>
        <taxon>Insecta</taxon>
        <taxon>Pterygota</taxon>
        <taxon>Neoptera</taxon>
        <taxon>Endopterygota</taxon>
        <taxon>Lepidoptera</taxon>
        <taxon>Glossata</taxon>
        <taxon>Ditrysia</taxon>
        <taxon>Papilionoidea</taxon>
        <taxon>Pieridae</taxon>
        <taxon>Pierinae</taxon>
        <taxon>Leptosia</taxon>
    </lineage>
</organism>
<keyword evidence="2" id="KW-1185">Reference proteome</keyword>
<dbReference type="EMBL" id="CAVLEF010000132">
    <property type="protein sequence ID" value="CAK1551785.1"/>
    <property type="molecule type" value="Genomic_DNA"/>
</dbReference>
<evidence type="ECO:0000313" key="1">
    <source>
        <dbReference type="EMBL" id="CAK1551785.1"/>
    </source>
</evidence>
<comment type="caution">
    <text evidence="1">The sequence shown here is derived from an EMBL/GenBank/DDBJ whole genome shotgun (WGS) entry which is preliminary data.</text>
</comment>
<gene>
    <name evidence="1" type="ORF">LNINA_LOCUS10893</name>
</gene>
<reference evidence="1 2" key="1">
    <citation type="submission" date="2023-11" db="EMBL/GenBank/DDBJ databases">
        <authorList>
            <person name="Okamura Y."/>
        </authorList>
    </citation>
    <scope>NUCLEOTIDE SEQUENCE [LARGE SCALE GENOMIC DNA]</scope>
</reference>
<dbReference type="Proteomes" id="UP001497472">
    <property type="component" value="Unassembled WGS sequence"/>
</dbReference>